<reference evidence="3 4" key="1">
    <citation type="submission" date="2024-02" db="EMBL/GenBank/DDBJ databases">
        <title>De novo assembly and annotation of 12 fungi associated with fruit tree decline syndrome in Ontario, Canada.</title>
        <authorList>
            <person name="Sulman M."/>
            <person name="Ellouze W."/>
            <person name="Ilyukhin E."/>
        </authorList>
    </citation>
    <scope>NUCLEOTIDE SEQUENCE [LARGE SCALE GENOMIC DNA]</scope>
    <source>
        <strain evidence="3 4">M169</strain>
    </source>
</reference>
<organism evidence="3 4">
    <name type="scientific">Diaporthe eres</name>
    <name type="common">Phomopsis oblonga</name>
    <dbReference type="NCBI Taxonomy" id="83184"/>
    <lineage>
        <taxon>Eukaryota</taxon>
        <taxon>Fungi</taxon>
        <taxon>Dikarya</taxon>
        <taxon>Ascomycota</taxon>
        <taxon>Pezizomycotina</taxon>
        <taxon>Sordariomycetes</taxon>
        <taxon>Sordariomycetidae</taxon>
        <taxon>Diaporthales</taxon>
        <taxon>Diaporthaceae</taxon>
        <taxon>Diaporthe</taxon>
        <taxon>Diaporthe eres species complex</taxon>
    </lineage>
</organism>
<evidence type="ECO:0000313" key="4">
    <source>
        <dbReference type="Proteomes" id="UP001430848"/>
    </source>
</evidence>
<accession>A0ABR1PGM3</accession>
<dbReference type="EMBL" id="JAKNSF020000010">
    <property type="protein sequence ID" value="KAK7736358.1"/>
    <property type="molecule type" value="Genomic_DNA"/>
</dbReference>
<dbReference type="PANTHER" id="PTHR10900:SF77">
    <property type="entry name" value="FI19380P1"/>
    <property type="match status" value="1"/>
</dbReference>
<proteinExistence type="predicted"/>
<dbReference type="InterPro" id="IPR050904">
    <property type="entry name" value="Adhesion/Biosynth-related"/>
</dbReference>
<dbReference type="Gene3D" id="2.30.180.10">
    <property type="entry name" value="FAS1 domain"/>
    <property type="match status" value="2"/>
</dbReference>
<keyword evidence="4" id="KW-1185">Reference proteome</keyword>
<feature type="domain" description="FAS1" evidence="2">
    <location>
        <begin position="176"/>
        <end position="305"/>
    </location>
</feature>
<dbReference type="InterPro" id="IPR000782">
    <property type="entry name" value="FAS1_domain"/>
</dbReference>
<feature type="domain" description="FAS1" evidence="2">
    <location>
        <begin position="18"/>
        <end position="174"/>
    </location>
</feature>
<dbReference type="PROSITE" id="PS50213">
    <property type="entry name" value="FAS1"/>
    <property type="match status" value="2"/>
</dbReference>
<dbReference type="PANTHER" id="PTHR10900">
    <property type="entry name" value="PERIOSTIN-RELATED"/>
    <property type="match status" value="1"/>
</dbReference>
<dbReference type="Proteomes" id="UP001430848">
    <property type="component" value="Unassembled WGS sequence"/>
</dbReference>
<sequence length="319" mass="31848">MRYLSAATVLALAAQASAQDLVAALQADPDLSTLLGAISAVPGLADQLDAAEGITIFAPVNAAFDAVDPASAAGQAIGNNDVDGIASVLSYHVVPQTIPSSAITATAQFVPTLLTPENVIGGAAATLVTPAQNLGAQLNGSSVILRSGNLATSTVTQADIVVGGATIHKIDSVLTVPTNASTTATAAGLTGIVSALTSAGLVETIDSEPDITVFIPSNEAFEAIADTVAGLTTEQLQQVLLKHIVQGTVVYSPSIPAGDTVIESALGEHLTVTNKDGAITVNDATVISADILLSNGVGHLIDSVLIPDDLSSGGKENCD</sequence>
<evidence type="ECO:0000313" key="3">
    <source>
        <dbReference type="EMBL" id="KAK7736358.1"/>
    </source>
</evidence>
<dbReference type="SUPFAM" id="SSF82153">
    <property type="entry name" value="FAS1 domain"/>
    <property type="match status" value="2"/>
</dbReference>
<comment type="caution">
    <text evidence="3">The sequence shown here is derived from an EMBL/GenBank/DDBJ whole genome shotgun (WGS) entry which is preliminary data.</text>
</comment>
<protein>
    <recommendedName>
        <fullName evidence="2">FAS1 domain-containing protein</fullName>
    </recommendedName>
</protein>
<dbReference type="InterPro" id="IPR036378">
    <property type="entry name" value="FAS1_dom_sf"/>
</dbReference>
<keyword evidence="1" id="KW-0732">Signal</keyword>
<feature type="signal peptide" evidence="1">
    <location>
        <begin position="1"/>
        <end position="18"/>
    </location>
</feature>
<dbReference type="SMART" id="SM00554">
    <property type="entry name" value="FAS1"/>
    <property type="match status" value="2"/>
</dbReference>
<evidence type="ECO:0000256" key="1">
    <source>
        <dbReference type="SAM" id="SignalP"/>
    </source>
</evidence>
<evidence type="ECO:0000259" key="2">
    <source>
        <dbReference type="PROSITE" id="PS50213"/>
    </source>
</evidence>
<dbReference type="Pfam" id="PF02469">
    <property type="entry name" value="Fasciclin"/>
    <property type="match status" value="2"/>
</dbReference>
<name>A0ABR1PGM3_DIAER</name>
<feature type="chain" id="PRO_5045207330" description="FAS1 domain-containing protein" evidence="1">
    <location>
        <begin position="19"/>
        <end position="319"/>
    </location>
</feature>
<gene>
    <name evidence="3" type="ORF">SLS63_003335</name>
</gene>